<dbReference type="InterPro" id="IPR036063">
    <property type="entry name" value="Smr_dom_sf"/>
</dbReference>
<dbReference type="Gene3D" id="3.30.1370.110">
    <property type="match status" value="1"/>
</dbReference>
<organism evidence="2 3">
    <name type="scientific">Methylobrevis pamukkalensis</name>
    <dbReference type="NCBI Taxonomy" id="1439726"/>
    <lineage>
        <taxon>Bacteria</taxon>
        <taxon>Pseudomonadati</taxon>
        <taxon>Pseudomonadota</taxon>
        <taxon>Alphaproteobacteria</taxon>
        <taxon>Hyphomicrobiales</taxon>
        <taxon>Pleomorphomonadaceae</taxon>
        <taxon>Methylobrevis</taxon>
    </lineage>
</organism>
<accession>A0A1E3GZ88</accession>
<dbReference type="PROSITE" id="PS50828">
    <property type="entry name" value="SMR"/>
    <property type="match status" value="1"/>
</dbReference>
<protein>
    <submittedName>
        <fullName evidence="2">Smr domain protein</fullName>
    </submittedName>
</protein>
<gene>
    <name evidence="2" type="ORF">A6302_03314</name>
</gene>
<evidence type="ECO:0000313" key="2">
    <source>
        <dbReference type="EMBL" id="ODN69363.1"/>
    </source>
</evidence>
<reference evidence="2 3" key="1">
    <citation type="submission" date="2016-07" db="EMBL/GenBank/DDBJ databases">
        <title>Draft Genome Sequence of Methylobrevis pamukkalensis PK2.</title>
        <authorList>
            <person name="Vasilenko O.V."/>
            <person name="Doronina N.V."/>
            <person name="Shmareva M.N."/>
            <person name="Tarlachkov S.V."/>
            <person name="Mustakhimov I."/>
            <person name="Trotsenko Y.A."/>
        </authorList>
    </citation>
    <scope>NUCLEOTIDE SEQUENCE [LARGE SCALE GENOMIC DNA]</scope>
    <source>
        <strain evidence="2 3">PK2</strain>
    </source>
</reference>
<evidence type="ECO:0000259" key="1">
    <source>
        <dbReference type="PROSITE" id="PS50828"/>
    </source>
</evidence>
<dbReference type="InterPro" id="IPR002625">
    <property type="entry name" value="Smr_dom"/>
</dbReference>
<feature type="domain" description="Smr" evidence="1">
    <location>
        <begin position="1"/>
        <end position="62"/>
    </location>
</feature>
<dbReference type="Pfam" id="PF01713">
    <property type="entry name" value="Smr"/>
    <property type="match status" value="1"/>
</dbReference>
<comment type="caution">
    <text evidence="2">The sequence shown here is derived from an EMBL/GenBank/DDBJ whole genome shotgun (WGS) entry which is preliminary data.</text>
</comment>
<dbReference type="EMBL" id="MCRJ01000094">
    <property type="protein sequence ID" value="ODN69363.1"/>
    <property type="molecule type" value="Genomic_DNA"/>
</dbReference>
<evidence type="ECO:0000313" key="3">
    <source>
        <dbReference type="Proteomes" id="UP000094622"/>
    </source>
</evidence>
<sequence length="70" mass="7647">MITGKGGAPAPGFQGLHLPERGVLRRVVPLWLALPDLRRYVLGYEEAHFVHGGAGALYVFLRGRKPGRTP</sequence>
<keyword evidence="3" id="KW-1185">Reference proteome</keyword>
<name>A0A1E3GZ88_9HYPH</name>
<dbReference type="Proteomes" id="UP000094622">
    <property type="component" value="Unassembled WGS sequence"/>
</dbReference>
<dbReference type="AlphaFoldDB" id="A0A1E3GZ88"/>
<proteinExistence type="predicted"/>